<dbReference type="Pfam" id="PF19578">
    <property type="entry name" value="DUF6090"/>
    <property type="match status" value="1"/>
</dbReference>
<feature type="transmembrane region" description="Helical" evidence="1">
    <location>
        <begin position="21"/>
        <end position="42"/>
    </location>
</feature>
<dbReference type="InterPro" id="IPR045749">
    <property type="entry name" value="DUF6090"/>
</dbReference>
<protein>
    <submittedName>
        <fullName evidence="3">DUF6090 family protein</fullName>
    </submittedName>
</protein>
<dbReference type="AlphaFoldDB" id="A0AAU6P6Q4"/>
<keyword evidence="1" id="KW-0472">Membrane</keyword>
<dbReference type="KEGG" id="mcaa:R3L15_13875"/>
<keyword evidence="4" id="KW-1185">Reference proteome</keyword>
<name>A0AAU6P6Q4_9FLAO</name>
<gene>
    <name evidence="3" type="ORF">R3L15_13875</name>
    <name evidence="2" type="ORF">R3L16_07715</name>
</gene>
<reference evidence="3 4" key="1">
    <citation type="submission" date="2023-10" db="EMBL/GenBank/DDBJ databases">
        <title>Culture-based analysis of two novel bacteria associated with mangrove crab gills.</title>
        <authorList>
            <person name="Yang X."/>
            <person name="Garuglieri E."/>
            <person name="Van Goethem M.W."/>
            <person name="Fusi M."/>
            <person name="Marasco R."/>
            <person name="Daffonchio D.G."/>
        </authorList>
    </citation>
    <scope>NUCLEOTIDE SEQUENCE</scope>
    <source>
        <strain evidence="3">UG2-1</strain>
        <strain evidence="2">UG2-2</strain>
        <strain evidence="4">UG2_2</strain>
    </source>
</reference>
<dbReference type="Proteomes" id="UP001368318">
    <property type="component" value="Chromosome"/>
</dbReference>
<proteinExistence type="predicted"/>
<keyword evidence="1" id="KW-1133">Transmembrane helix</keyword>
<organism evidence="3">
    <name type="scientific">Mangrovimonas cancribranchiae</name>
    <dbReference type="NCBI Taxonomy" id="3080055"/>
    <lineage>
        <taxon>Bacteria</taxon>
        <taxon>Pseudomonadati</taxon>
        <taxon>Bacteroidota</taxon>
        <taxon>Flavobacteriia</taxon>
        <taxon>Flavobacteriales</taxon>
        <taxon>Flavobacteriaceae</taxon>
        <taxon>Mangrovimonas</taxon>
    </lineage>
</organism>
<evidence type="ECO:0000313" key="3">
    <source>
        <dbReference type="EMBL" id="WXA13198.1"/>
    </source>
</evidence>
<dbReference type="EMBL" id="CP136925">
    <property type="protein sequence ID" value="WXA13198.1"/>
    <property type="molecule type" value="Genomic_DNA"/>
</dbReference>
<evidence type="ECO:0000313" key="4">
    <source>
        <dbReference type="Proteomes" id="UP001368318"/>
    </source>
</evidence>
<dbReference type="EMBL" id="CP136924">
    <property type="protein sequence ID" value="WXA01642.1"/>
    <property type="molecule type" value="Genomic_DNA"/>
</dbReference>
<evidence type="ECO:0000313" key="2">
    <source>
        <dbReference type="EMBL" id="WXA01642.1"/>
    </source>
</evidence>
<dbReference type="RefSeq" id="WP_338732378.1">
    <property type="nucleotide sequence ID" value="NZ_CP136924.1"/>
</dbReference>
<accession>A0AAU6P6Q4</accession>
<sequence>MIHFFRKIRQSLLSEGRTTKYFKYAVGEIILVVIGILIALSINNWNSNRITSNKKTEYLLRISDELKGQIKELKLYNDDLTTQIKDNKHVLKILDSQNPDSIPTLKKILGNTSTFWTLRLSFPVTDEFKNQNLQSQIKSDSLKLAFKYLEIYRNSIDAQNDYAITQYTNTIEPFFVKKVNYSEIAIDYFKDGLIQGGPKTDYNTLIKSMELWNITTFKLETLNTGEKIINDLITFFEKIISLIEKEINNP</sequence>
<evidence type="ECO:0000256" key="1">
    <source>
        <dbReference type="SAM" id="Phobius"/>
    </source>
</evidence>
<keyword evidence="1" id="KW-0812">Transmembrane</keyword>